<dbReference type="AlphaFoldDB" id="F7NMG5"/>
<evidence type="ECO:0000313" key="2">
    <source>
        <dbReference type="Proteomes" id="UP000003240"/>
    </source>
</evidence>
<protein>
    <submittedName>
        <fullName evidence="1">Uncharacterized protein</fullName>
    </submittedName>
</protein>
<reference evidence="1 2" key="1">
    <citation type="journal article" date="2011" name="EMBO J.">
        <title>Structural diversity of bacterial flagellar motors.</title>
        <authorList>
            <person name="Chen S."/>
            <person name="Beeby M."/>
            <person name="Murphy G.E."/>
            <person name="Leadbetter J.R."/>
            <person name="Hendrixson D.R."/>
            <person name="Briegel A."/>
            <person name="Li Z."/>
            <person name="Shi J."/>
            <person name="Tocheva E.I."/>
            <person name="Muller A."/>
            <person name="Dobro M.J."/>
            <person name="Jensen G.J."/>
        </authorList>
    </citation>
    <scope>NUCLEOTIDE SEQUENCE [LARGE SCALE GENOMIC DNA]</scope>
    <source>
        <strain evidence="1 2">DSM 6540</strain>
    </source>
</reference>
<proteinExistence type="predicted"/>
<organism evidence="1 2">
    <name type="scientific">Acetonema longum DSM 6540</name>
    <dbReference type="NCBI Taxonomy" id="1009370"/>
    <lineage>
        <taxon>Bacteria</taxon>
        <taxon>Bacillati</taxon>
        <taxon>Bacillota</taxon>
        <taxon>Negativicutes</taxon>
        <taxon>Acetonemataceae</taxon>
        <taxon>Acetonema</taxon>
    </lineage>
</organism>
<dbReference type="Proteomes" id="UP000003240">
    <property type="component" value="Unassembled WGS sequence"/>
</dbReference>
<keyword evidence="2" id="KW-1185">Reference proteome</keyword>
<evidence type="ECO:0000313" key="1">
    <source>
        <dbReference type="EMBL" id="EGO62763.1"/>
    </source>
</evidence>
<sequence length="37" mass="4721">MDDSCRFFRIYFMMVKFYHFDKIPSFTIKNYYFFIAS</sequence>
<dbReference type="EMBL" id="AFGF01000170">
    <property type="protein sequence ID" value="EGO62763.1"/>
    <property type="molecule type" value="Genomic_DNA"/>
</dbReference>
<gene>
    <name evidence="1" type="ORF">ALO_16477</name>
</gene>
<comment type="caution">
    <text evidence="1">The sequence shown here is derived from an EMBL/GenBank/DDBJ whole genome shotgun (WGS) entry which is preliminary data.</text>
</comment>
<accession>F7NMG5</accession>
<name>F7NMG5_9FIRM</name>